<dbReference type="AlphaFoldDB" id="A0A8X7P4S9"/>
<organism evidence="1 2">
    <name type="scientific">Brassica carinata</name>
    <name type="common">Ethiopian mustard</name>
    <name type="synonym">Abyssinian cabbage</name>
    <dbReference type="NCBI Taxonomy" id="52824"/>
    <lineage>
        <taxon>Eukaryota</taxon>
        <taxon>Viridiplantae</taxon>
        <taxon>Streptophyta</taxon>
        <taxon>Embryophyta</taxon>
        <taxon>Tracheophyta</taxon>
        <taxon>Spermatophyta</taxon>
        <taxon>Magnoliopsida</taxon>
        <taxon>eudicotyledons</taxon>
        <taxon>Gunneridae</taxon>
        <taxon>Pentapetalae</taxon>
        <taxon>rosids</taxon>
        <taxon>malvids</taxon>
        <taxon>Brassicales</taxon>
        <taxon>Brassicaceae</taxon>
        <taxon>Brassiceae</taxon>
        <taxon>Brassica</taxon>
    </lineage>
</organism>
<name>A0A8X7P4S9_BRACI</name>
<sequence>MERINKQNPQSIMFLLNSSSPLSLRLHFRDTLIASRNIRVAGITAKVREFADPRYKTFLILCGFIDEVRDLAPSTIERERERFHWWG</sequence>
<dbReference type="OrthoDB" id="10534394at2759"/>
<gene>
    <name evidence="1" type="ORF">Bca52824_093238</name>
</gene>
<accession>A0A8X7P4S9</accession>
<evidence type="ECO:0000313" key="2">
    <source>
        <dbReference type="Proteomes" id="UP000886595"/>
    </source>
</evidence>
<reference evidence="1 2" key="1">
    <citation type="submission" date="2020-02" db="EMBL/GenBank/DDBJ databases">
        <authorList>
            <person name="Ma Q."/>
            <person name="Huang Y."/>
            <person name="Song X."/>
            <person name="Pei D."/>
        </authorList>
    </citation>
    <scope>NUCLEOTIDE SEQUENCE [LARGE SCALE GENOMIC DNA]</scope>
    <source>
        <strain evidence="1">Sxm20200214</strain>
        <tissue evidence="1">Leaf</tissue>
    </source>
</reference>
<protein>
    <submittedName>
        <fullName evidence="1">Uncharacterized protein</fullName>
    </submittedName>
</protein>
<keyword evidence="2" id="KW-1185">Reference proteome</keyword>
<evidence type="ECO:0000313" key="1">
    <source>
        <dbReference type="EMBL" id="KAG2244915.1"/>
    </source>
</evidence>
<proteinExistence type="predicted"/>
<dbReference type="EMBL" id="JAAMPC010000048">
    <property type="protein sequence ID" value="KAG2244915.1"/>
    <property type="molecule type" value="Genomic_DNA"/>
</dbReference>
<dbReference type="Proteomes" id="UP000886595">
    <property type="component" value="Unassembled WGS sequence"/>
</dbReference>
<comment type="caution">
    <text evidence="1">The sequence shown here is derived from an EMBL/GenBank/DDBJ whole genome shotgun (WGS) entry which is preliminary data.</text>
</comment>